<gene>
    <name evidence="1" type="ORF">NIES46_30370</name>
</gene>
<accession>A0A5M3T7Z0</accession>
<protein>
    <submittedName>
        <fullName evidence="1">Uncharacterized protein</fullName>
    </submittedName>
</protein>
<keyword evidence="2" id="KW-1185">Reference proteome</keyword>
<dbReference type="Proteomes" id="UP000326169">
    <property type="component" value="Unassembled WGS sequence"/>
</dbReference>
<evidence type="ECO:0000313" key="1">
    <source>
        <dbReference type="EMBL" id="GCE94977.1"/>
    </source>
</evidence>
<name>A0A5M3T7Z0_LIMPL</name>
<evidence type="ECO:0000313" key="2">
    <source>
        <dbReference type="Proteomes" id="UP000326169"/>
    </source>
</evidence>
<dbReference type="EMBL" id="BIMW01000116">
    <property type="protein sequence ID" value="GCE94977.1"/>
    <property type="molecule type" value="Genomic_DNA"/>
</dbReference>
<reference evidence="1 2" key="1">
    <citation type="journal article" date="2019" name="J Genomics">
        <title>The Draft Genome of a Hydrogen-producing Cyanobacterium, Arthrospira platensis NIES-46.</title>
        <authorList>
            <person name="Suzuki S."/>
            <person name="Yamaguchi H."/>
            <person name="Kawachi M."/>
        </authorList>
    </citation>
    <scope>NUCLEOTIDE SEQUENCE [LARGE SCALE GENOMIC DNA]</scope>
    <source>
        <strain evidence="1 2">NIES-46</strain>
    </source>
</reference>
<sequence>MANQFMLTIPTDRTARRIFTLRILVYSYRSYVIDIHLSPISFDYDNDHIRWLCKTHKWLMPYFPLFDFL</sequence>
<proteinExistence type="predicted"/>
<organism evidence="1 2">
    <name type="scientific">Limnospira platensis NIES-46</name>
    <dbReference type="NCBI Taxonomy" id="1236695"/>
    <lineage>
        <taxon>Bacteria</taxon>
        <taxon>Bacillati</taxon>
        <taxon>Cyanobacteriota</taxon>
        <taxon>Cyanophyceae</taxon>
        <taxon>Oscillatoriophycideae</taxon>
        <taxon>Oscillatoriales</taxon>
        <taxon>Sirenicapillariaceae</taxon>
        <taxon>Limnospira</taxon>
    </lineage>
</organism>
<comment type="caution">
    <text evidence="1">The sequence shown here is derived from an EMBL/GenBank/DDBJ whole genome shotgun (WGS) entry which is preliminary data.</text>
</comment>